<accession>A0AAN6SFD3</accession>
<dbReference type="PANTHER" id="PTHR42076">
    <property type="entry name" value="CYANOVIRIN-N HOMOLOG"/>
    <property type="match status" value="1"/>
</dbReference>
<proteinExistence type="predicted"/>
<dbReference type="EMBL" id="MU859161">
    <property type="protein sequence ID" value="KAK3950961.1"/>
    <property type="molecule type" value="Genomic_DNA"/>
</dbReference>
<organism evidence="2 3">
    <name type="scientific">Pseudoneurospora amorphoporcata</name>
    <dbReference type="NCBI Taxonomy" id="241081"/>
    <lineage>
        <taxon>Eukaryota</taxon>
        <taxon>Fungi</taxon>
        <taxon>Dikarya</taxon>
        <taxon>Ascomycota</taxon>
        <taxon>Pezizomycotina</taxon>
        <taxon>Sordariomycetes</taxon>
        <taxon>Sordariomycetidae</taxon>
        <taxon>Sordariales</taxon>
        <taxon>Sordariaceae</taxon>
        <taxon>Pseudoneurospora</taxon>
    </lineage>
</organism>
<comment type="caution">
    <text evidence="2">The sequence shown here is derived from an EMBL/GenBank/DDBJ whole genome shotgun (WGS) entry which is preliminary data.</text>
</comment>
<protein>
    <submittedName>
        <fullName evidence="2">Cyanovirin-N</fullName>
    </submittedName>
</protein>
<name>A0AAN6SFD3_9PEZI</name>
<reference evidence="2" key="2">
    <citation type="submission" date="2023-06" db="EMBL/GenBank/DDBJ databases">
        <authorList>
            <consortium name="Lawrence Berkeley National Laboratory"/>
            <person name="Mondo S.J."/>
            <person name="Hensen N."/>
            <person name="Bonometti L."/>
            <person name="Westerberg I."/>
            <person name="Brannstrom I.O."/>
            <person name="Guillou S."/>
            <person name="Cros-Aarteil S."/>
            <person name="Calhoun S."/>
            <person name="Haridas S."/>
            <person name="Kuo A."/>
            <person name="Pangilinan J."/>
            <person name="Riley R."/>
            <person name="Labutti K."/>
            <person name="Andreopoulos B."/>
            <person name="Lipzen A."/>
            <person name="Chen C."/>
            <person name="Yanf M."/>
            <person name="Daum C."/>
            <person name="Ng V."/>
            <person name="Clum A."/>
            <person name="Steindorff A."/>
            <person name="Ohm R."/>
            <person name="Martin F."/>
            <person name="Silar P."/>
            <person name="Natvig D."/>
            <person name="Lalanne C."/>
            <person name="Gautier V."/>
            <person name="Ament-Velasquez S.L."/>
            <person name="Kruys A."/>
            <person name="Hutchinson M.I."/>
            <person name="Powell A.J."/>
            <person name="Barry K."/>
            <person name="Miller A.N."/>
            <person name="Grigoriev I.V."/>
            <person name="Debuchy R."/>
            <person name="Gladieux P."/>
            <person name="Thoren M.H."/>
            <person name="Johannesson H."/>
        </authorList>
    </citation>
    <scope>NUCLEOTIDE SEQUENCE</scope>
    <source>
        <strain evidence="2">CBS 626.80</strain>
    </source>
</reference>
<dbReference type="Gene3D" id="2.30.60.10">
    <property type="entry name" value="Cyanovirin-N"/>
    <property type="match status" value="1"/>
</dbReference>
<dbReference type="InterPro" id="IPR036673">
    <property type="entry name" value="Cyanovirin-N_sf"/>
</dbReference>
<dbReference type="PANTHER" id="PTHR42076:SF1">
    <property type="entry name" value="CYANOVIRIN-N DOMAIN-CONTAINING PROTEIN"/>
    <property type="match status" value="1"/>
</dbReference>
<keyword evidence="3" id="KW-1185">Reference proteome</keyword>
<sequence>MSFHLSAEEARIESRDGRTYLHARLRREDGEWNDAEFDLDTVLGNDDGHFQWGGQNFTASARNITFDPKEGAAEQPILRAELQDCNQEWHARDVNLTEIVENINGHFEPKF</sequence>
<dbReference type="SMART" id="SM01111">
    <property type="entry name" value="CVNH"/>
    <property type="match status" value="1"/>
</dbReference>
<evidence type="ECO:0000313" key="2">
    <source>
        <dbReference type="EMBL" id="KAK3950961.1"/>
    </source>
</evidence>
<dbReference type="SUPFAM" id="SSF51322">
    <property type="entry name" value="Cyanovirin-N"/>
    <property type="match status" value="1"/>
</dbReference>
<dbReference type="Pfam" id="PF08881">
    <property type="entry name" value="CVNH"/>
    <property type="match status" value="1"/>
</dbReference>
<dbReference type="InterPro" id="IPR011058">
    <property type="entry name" value="Cyanovirin-N"/>
</dbReference>
<dbReference type="AlphaFoldDB" id="A0AAN6SFD3"/>
<dbReference type="Proteomes" id="UP001303222">
    <property type="component" value="Unassembled WGS sequence"/>
</dbReference>
<reference evidence="2" key="1">
    <citation type="journal article" date="2023" name="Mol. Phylogenet. Evol.">
        <title>Genome-scale phylogeny and comparative genomics of the fungal order Sordariales.</title>
        <authorList>
            <person name="Hensen N."/>
            <person name="Bonometti L."/>
            <person name="Westerberg I."/>
            <person name="Brannstrom I.O."/>
            <person name="Guillou S."/>
            <person name="Cros-Aarteil S."/>
            <person name="Calhoun S."/>
            <person name="Haridas S."/>
            <person name="Kuo A."/>
            <person name="Mondo S."/>
            <person name="Pangilinan J."/>
            <person name="Riley R."/>
            <person name="LaButti K."/>
            <person name="Andreopoulos B."/>
            <person name="Lipzen A."/>
            <person name="Chen C."/>
            <person name="Yan M."/>
            <person name="Daum C."/>
            <person name="Ng V."/>
            <person name="Clum A."/>
            <person name="Steindorff A."/>
            <person name="Ohm R.A."/>
            <person name="Martin F."/>
            <person name="Silar P."/>
            <person name="Natvig D.O."/>
            <person name="Lalanne C."/>
            <person name="Gautier V."/>
            <person name="Ament-Velasquez S.L."/>
            <person name="Kruys A."/>
            <person name="Hutchinson M.I."/>
            <person name="Powell A.J."/>
            <person name="Barry K."/>
            <person name="Miller A.N."/>
            <person name="Grigoriev I.V."/>
            <person name="Debuchy R."/>
            <person name="Gladieux P."/>
            <person name="Hiltunen Thoren M."/>
            <person name="Johannesson H."/>
        </authorList>
    </citation>
    <scope>NUCLEOTIDE SEQUENCE</scope>
    <source>
        <strain evidence="2">CBS 626.80</strain>
    </source>
</reference>
<evidence type="ECO:0000259" key="1">
    <source>
        <dbReference type="SMART" id="SM01111"/>
    </source>
</evidence>
<gene>
    <name evidence="2" type="ORF">QBC32DRAFT_345165</name>
</gene>
<feature type="domain" description="Cyanovirin-N" evidence="1">
    <location>
        <begin position="2"/>
        <end position="109"/>
    </location>
</feature>
<evidence type="ECO:0000313" key="3">
    <source>
        <dbReference type="Proteomes" id="UP001303222"/>
    </source>
</evidence>